<evidence type="ECO:0000256" key="7">
    <source>
        <dbReference type="HAMAP-Rule" id="MF_00473"/>
    </source>
</evidence>
<dbReference type="NCBIfam" id="NF010697">
    <property type="entry name" value="PRK14097.1"/>
    <property type="match status" value="1"/>
</dbReference>
<feature type="active site" description="Proton donor" evidence="7">
    <location>
        <position position="290"/>
    </location>
</feature>
<keyword evidence="3 7" id="KW-0312">Gluconeogenesis</keyword>
<organism evidence="9 10">
    <name type="scientific">Peptostreptococcus equinus</name>
    <dbReference type="NCBI Taxonomy" id="3003601"/>
    <lineage>
        <taxon>Bacteria</taxon>
        <taxon>Bacillati</taxon>
        <taxon>Bacillota</taxon>
        <taxon>Clostridia</taxon>
        <taxon>Peptostreptococcales</taxon>
        <taxon>Peptostreptococcaceae</taxon>
        <taxon>Peptostreptococcus</taxon>
    </lineage>
</organism>
<comment type="similarity">
    <text evidence="2 7 8">Belongs to the GPI family.</text>
</comment>
<comment type="caution">
    <text evidence="7">Lacks conserved residue(s) required for the propagation of feature annotation.</text>
</comment>
<sequence length="451" mass="51614">MKSIELDYSNAKNFISDEDIKNLLPLLKNAHDNLHTGNGLGSDYLGWMDYPINYDKDEFEIIKKSAKKIQNDSDVLIVIGIGGSYLGTRAAIDMLGHNFRNNIDKKERRTPEIYYAGNNISSSYILDLFDVIGDRDYSINIISKSGTTTEPAIAFRIFKDHLEKKYGKEEASKRIYATTDAKKGALKQLSDKKGYEQFVIRDDIGGRYSVITPVGLLPIAVAGFNIDMIMEGNKDAREEYMNEDVYKNDAYMYALCRMILEQKGKDIELLVNYEPQLQTFSEWWKQLFAESHGKNQKGIYPSSLNYSTDLHSVGQYIQDGKRIMFETVLNVKKPRKDLKIILDEENLDKLNYMANKSVDYVNHKALEGAMLAHTDGQVPNLMINIERLDEYNFGKLIYFFEKACAINGYMMDINPFDQPGVEDYKTNMFALLGKPGYEDKSDELKERIKGI</sequence>
<dbReference type="HAMAP" id="MF_00473">
    <property type="entry name" value="G6P_isomerase"/>
    <property type="match status" value="1"/>
</dbReference>
<comment type="pathway">
    <text evidence="7">Carbohydrate biosynthesis; gluconeogenesis.</text>
</comment>
<dbReference type="CDD" id="cd05016">
    <property type="entry name" value="SIS_PGI_2"/>
    <property type="match status" value="1"/>
</dbReference>
<evidence type="ECO:0000313" key="9">
    <source>
        <dbReference type="EMBL" id="WAW15316.1"/>
    </source>
</evidence>
<dbReference type="InterPro" id="IPR001672">
    <property type="entry name" value="G6P_Isomerase"/>
</dbReference>
<evidence type="ECO:0000256" key="2">
    <source>
        <dbReference type="ARBA" id="ARBA00006604"/>
    </source>
</evidence>
<name>A0ABY7JS43_9FIRM</name>
<dbReference type="Pfam" id="PF00342">
    <property type="entry name" value="PGI"/>
    <property type="match status" value="1"/>
</dbReference>
<dbReference type="PROSITE" id="PS51463">
    <property type="entry name" value="P_GLUCOSE_ISOMERASE_3"/>
    <property type="match status" value="1"/>
</dbReference>
<dbReference type="GO" id="GO:0004347">
    <property type="term" value="F:glucose-6-phosphate isomerase activity"/>
    <property type="evidence" value="ECO:0007669"/>
    <property type="project" value="UniProtKB-EC"/>
</dbReference>
<comment type="catalytic activity">
    <reaction evidence="6 7 8">
        <text>alpha-D-glucose 6-phosphate = beta-D-fructose 6-phosphate</text>
        <dbReference type="Rhea" id="RHEA:11816"/>
        <dbReference type="ChEBI" id="CHEBI:57634"/>
        <dbReference type="ChEBI" id="CHEBI:58225"/>
        <dbReference type="EC" id="5.3.1.9"/>
    </reaction>
</comment>
<feature type="active site" evidence="7">
    <location>
        <position position="425"/>
    </location>
</feature>
<comment type="function">
    <text evidence="7">Catalyzes the reversible isomerization of glucose-6-phosphate to fructose-6-phosphate.</text>
</comment>
<evidence type="ECO:0000256" key="1">
    <source>
        <dbReference type="ARBA" id="ARBA00004926"/>
    </source>
</evidence>
<evidence type="ECO:0000313" key="10">
    <source>
        <dbReference type="Proteomes" id="UP001164187"/>
    </source>
</evidence>
<dbReference type="CDD" id="cd05015">
    <property type="entry name" value="SIS_PGI_1"/>
    <property type="match status" value="1"/>
</dbReference>
<evidence type="ECO:0000256" key="4">
    <source>
        <dbReference type="ARBA" id="ARBA00023152"/>
    </source>
</evidence>
<protein>
    <recommendedName>
        <fullName evidence="7">Glucose-6-phosphate isomerase</fullName>
        <shortName evidence="7">GPI</shortName>
        <ecNumber evidence="7">5.3.1.9</ecNumber>
    </recommendedName>
    <alternativeName>
        <fullName evidence="7">Phosphoglucose isomerase</fullName>
        <shortName evidence="7">PGI</shortName>
    </alternativeName>
    <alternativeName>
        <fullName evidence="7">Phosphohexose isomerase</fullName>
        <shortName evidence="7">PHI</shortName>
    </alternativeName>
</protein>
<dbReference type="PRINTS" id="PR00662">
    <property type="entry name" value="G6PISOMERASE"/>
</dbReference>
<accession>A0ABY7JS43</accession>
<keyword evidence="5 7" id="KW-0413">Isomerase</keyword>
<dbReference type="RefSeq" id="WP_269311987.1">
    <property type="nucleotide sequence ID" value="NZ_CP114052.1"/>
</dbReference>
<dbReference type="EC" id="5.3.1.9" evidence="7"/>
<proteinExistence type="inferred from homology"/>
<evidence type="ECO:0000256" key="3">
    <source>
        <dbReference type="ARBA" id="ARBA00022432"/>
    </source>
</evidence>
<dbReference type="PROSITE" id="PS00174">
    <property type="entry name" value="P_GLUCOSE_ISOMERASE_2"/>
    <property type="match status" value="1"/>
</dbReference>
<reference evidence="9" key="1">
    <citation type="submission" date="2022-12" db="EMBL/GenBank/DDBJ databases">
        <title>Peptostreptococcus.</title>
        <authorList>
            <person name="Lee S.H."/>
        </authorList>
    </citation>
    <scope>NUCLEOTIDE SEQUENCE</scope>
    <source>
        <strain evidence="9">CBA3647</strain>
    </source>
</reference>
<dbReference type="InterPro" id="IPR046348">
    <property type="entry name" value="SIS_dom_sf"/>
</dbReference>
<evidence type="ECO:0000256" key="8">
    <source>
        <dbReference type="RuleBase" id="RU000612"/>
    </source>
</evidence>
<dbReference type="Gene3D" id="3.40.50.10490">
    <property type="entry name" value="Glucose-6-phosphate isomerase like protein, domain 1"/>
    <property type="match status" value="2"/>
</dbReference>
<keyword evidence="7" id="KW-0963">Cytoplasm</keyword>
<dbReference type="SUPFAM" id="SSF53697">
    <property type="entry name" value="SIS domain"/>
    <property type="match status" value="1"/>
</dbReference>
<dbReference type="InterPro" id="IPR018189">
    <property type="entry name" value="Phosphoglucose_isomerase_CS"/>
</dbReference>
<dbReference type="PANTHER" id="PTHR11469:SF1">
    <property type="entry name" value="GLUCOSE-6-PHOSPHATE ISOMERASE"/>
    <property type="match status" value="1"/>
</dbReference>
<evidence type="ECO:0000256" key="5">
    <source>
        <dbReference type="ARBA" id="ARBA00023235"/>
    </source>
</evidence>
<dbReference type="InterPro" id="IPR035476">
    <property type="entry name" value="SIS_PGI_1"/>
</dbReference>
<evidence type="ECO:0000256" key="6">
    <source>
        <dbReference type="ARBA" id="ARBA00029321"/>
    </source>
</evidence>
<keyword evidence="10" id="KW-1185">Reference proteome</keyword>
<dbReference type="PANTHER" id="PTHR11469">
    <property type="entry name" value="GLUCOSE-6-PHOSPHATE ISOMERASE"/>
    <property type="match status" value="1"/>
</dbReference>
<keyword evidence="4 7" id="KW-0324">Glycolysis</keyword>
<dbReference type="EMBL" id="CP114052">
    <property type="protein sequence ID" value="WAW15316.1"/>
    <property type="molecule type" value="Genomic_DNA"/>
</dbReference>
<dbReference type="PROSITE" id="PS00765">
    <property type="entry name" value="P_GLUCOSE_ISOMERASE_1"/>
    <property type="match status" value="1"/>
</dbReference>
<dbReference type="InterPro" id="IPR035482">
    <property type="entry name" value="SIS_PGI_2"/>
</dbReference>
<gene>
    <name evidence="7" type="primary">pgi</name>
    <name evidence="9" type="ORF">O0R46_02355</name>
</gene>
<comment type="pathway">
    <text evidence="1 7 8">Carbohydrate degradation; glycolysis; D-glyceraldehyde 3-phosphate and glycerone phosphate from D-glucose: step 2/4.</text>
</comment>
<comment type="subcellular location">
    <subcellularLocation>
        <location evidence="7">Cytoplasm</location>
    </subcellularLocation>
</comment>
<dbReference type="Proteomes" id="UP001164187">
    <property type="component" value="Chromosome"/>
</dbReference>